<dbReference type="Proteomes" id="UP000695026">
    <property type="component" value="Unplaced"/>
</dbReference>
<evidence type="ECO:0000256" key="10">
    <source>
        <dbReference type="ARBA" id="ARBA00023224"/>
    </source>
</evidence>
<feature type="transmembrane region" description="Helical" evidence="11">
    <location>
        <begin position="573"/>
        <end position="594"/>
    </location>
</feature>
<dbReference type="KEGG" id="pbi:103055259"/>
<feature type="transmembrane region" description="Helical" evidence="11">
    <location>
        <begin position="651"/>
        <end position="669"/>
    </location>
</feature>
<keyword evidence="10" id="KW-0807">Transducer</keyword>
<dbReference type="InterPro" id="IPR004073">
    <property type="entry name" value="GPCR_3_vmron_rcpt_2"/>
</dbReference>
<dbReference type="FunFam" id="2.10.50.30:FF:000003">
    <property type="entry name" value="Vomeronasal 2, receptor 120"/>
    <property type="match status" value="1"/>
</dbReference>
<dbReference type="SUPFAM" id="SSF53822">
    <property type="entry name" value="Periplasmic binding protein-like I"/>
    <property type="match status" value="1"/>
</dbReference>
<keyword evidence="2" id="KW-1003">Cell membrane</keyword>
<evidence type="ECO:0000313" key="13">
    <source>
        <dbReference type="Proteomes" id="UP000695026"/>
    </source>
</evidence>
<keyword evidence="5 11" id="KW-1133">Transmembrane helix</keyword>
<reference evidence="14" key="1">
    <citation type="submission" date="2025-08" db="UniProtKB">
        <authorList>
            <consortium name="RefSeq"/>
        </authorList>
    </citation>
    <scope>IDENTIFICATION</scope>
    <source>
        <tissue evidence="14">Liver</tissue>
    </source>
</reference>
<dbReference type="PROSITE" id="PS00981">
    <property type="entry name" value="G_PROTEIN_RECEP_F3_3"/>
    <property type="match status" value="1"/>
</dbReference>
<dbReference type="Gene3D" id="2.10.50.30">
    <property type="entry name" value="GPCR, family 3, nine cysteines domain"/>
    <property type="match status" value="1"/>
</dbReference>
<dbReference type="PROSITE" id="PS50259">
    <property type="entry name" value="G_PROTEIN_RECEP_F3_4"/>
    <property type="match status" value="1"/>
</dbReference>
<dbReference type="InterPro" id="IPR011500">
    <property type="entry name" value="GPCR_3_9-Cys_dom"/>
</dbReference>
<evidence type="ECO:0000256" key="9">
    <source>
        <dbReference type="ARBA" id="ARBA00023180"/>
    </source>
</evidence>
<comment type="subcellular location">
    <subcellularLocation>
        <location evidence="1">Cell membrane</location>
        <topology evidence="1">Multi-pass membrane protein</topology>
    </subcellularLocation>
</comment>
<keyword evidence="9" id="KW-0325">Glycoprotein</keyword>
<dbReference type="Pfam" id="PF07562">
    <property type="entry name" value="NCD3G"/>
    <property type="match status" value="1"/>
</dbReference>
<name>A0A9F2RBN6_PYTBI</name>
<dbReference type="InterPro" id="IPR017979">
    <property type="entry name" value="GPCR_3_CS"/>
</dbReference>
<dbReference type="GO" id="GO:0004930">
    <property type="term" value="F:G protein-coupled receptor activity"/>
    <property type="evidence" value="ECO:0007669"/>
    <property type="project" value="UniProtKB-KW"/>
</dbReference>
<keyword evidence="3 11" id="KW-0812">Transmembrane</keyword>
<dbReference type="GeneID" id="103055259"/>
<evidence type="ECO:0000256" key="2">
    <source>
        <dbReference type="ARBA" id="ARBA00022475"/>
    </source>
</evidence>
<evidence type="ECO:0000259" key="12">
    <source>
        <dbReference type="PROSITE" id="PS50259"/>
    </source>
</evidence>
<dbReference type="CDD" id="cd15283">
    <property type="entry name" value="7tmC_V2R_pheromone"/>
    <property type="match status" value="1"/>
</dbReference>
<keyword evidence="7 11" id="KW-0472">Membrane</keyword>
<dbReference type="PRINTS" id="PR01535">
    <property type="entry name" value="VOMERONASL2R"/>
</dbReference>
<feature type="transmembrane region" description="Helical" evidence="11">
    <location>
        <begin position="730"/>
        <end position="750"/>
    </location>
</feature>
<dbReference type="OrthoDB" id="5984008at2759"/>
<feature type="transmembrane region" description="Helical" evidence="11">
    <location>
        <begin position="606"/>
        <end position="630"/>
    </location>
</feature>
<feature type="transmembrane region" description="Helical" evidence="11">
    <location>
        <begin position="695"/>
        <end position="718"/>
    </location>
</feature>
<evidence type="ECO:0000256" key="11">
    <source>
        <dbReference type="SAM" id="Phobius"/>
    </source>
</evidence>
<dbReference type="Pfam" id="PF00003">
    <property type="entry name" value="7tm_3"/>
    <property type="match status" value="1"/>
</dbReference>
<dbReference type="PRINTS" id="PR00248">
    <property type="entry name" value="GPCRMGR"/>
</dbReference>
<dbReference type="PANTHER" id="PTHR24061">
    <property type="entry name" value="CALCIUM-SENSING RECEPTOR-RELATED"/>
    <property type="match status" value="1"/>
</dbReference>
<feature type="domain" description="G-protein coupled receptors family 3 profile" evidence="12">
    <location>
        <begin position="536"/>
        <end position="791"/>
    </location>
</feature>
<sequence>MQPKNYQHILAAVFAVNEINKNPRLLSNITLGFRLVDNYYMGILNYLYTLQLLTTRKRGSYNYRCDTQEQLLAIVGGLGSENSIQISNIIGIYKIPQISYGSFEPVLSDKIQFPFFYRMIPSESLQFQGIIQLLLHFSWKWIGIMAPDNNGGEMFLSFLVTLLPKHDICVSFTQALASKTASPTEIKTELDKIENAYSQTSANVVVVSGDSRDLLMFTIWMDCNVYYRKEAFIRKVLIMTAQWDFTAVNSRGLWFLKPFHGALSFTIHTNTVPGFQDFLHSLDSLHPKGDIFIKEFCNFAFRQGSYNEDLDFEKDQISCRGKGKMESLPAAVFERVMSGQSYSTYNSVHMVAQAYHEMHSYSSKHRQLETRDGSRFLNIQQWQLHHVLKTIGFNNSAGDEIYFNEDQESMDGYDIVNCIVFPNESFSQVKVGRVERQSQKSQAFTLKDDAVVWNSWFNQTSPRSSCTENCQSGYNKQLREGEPICCYDCLPCPEGMISNTTDAEYCNQCLDNEHSSQGQDQCIPKSIDFLSYTETLGTLLASSSLIMSFITVLILIIFIKYRDTPLVKANNRDLTYALLFLLLLCFLCALLFIGKPRRVTCLFQQIIFGLIFSAAISSVLAKTITVVLAFKAIQPGTNMRTWLRKRVVNSIMLLCCLGQFGLCVVWLAVSPPFPDVDMTSQSTKITAQCNEGSVAMFYCVLSYMGFLAIASFVVASFARNLPDSFNEAKFITFSLLVFCSVWVSFVPTYVSTKGKYMVAVEIFCILASGAGLLCCIFFPKCYIIIVKPGLNCKDHLIRKLN</sequence>
<keyword evidence="8" id="KW-0675">Receptor</keyword>
<dbReference type="InterPro" id="IPR038550">
    <property type="entry name" value="GPCR_3_9-Cys_sf"/>
</dbReference>
<keyword evidence="4" id="KW-0732">Signal</keyword>
<evidence type="ECO:0000256" key="1">
    <source>
        <dbReference type="ARBA" id="ARBA00004651"/>
    </source>
</evidence>
<dbReference type="FunFam" id="3.40.50.2300:FF:000024">
    <property type="entry name" value="Vomeronasal 2, receptor 73"/>
    <property type="match status" value="1"/>
</dbReference>
<evidence type="ECO:0000256" key="6">
    <source>
        <dbReference type="ARBA" id="ARBA00023040"/>
    </source>
</evidence>
<evidence type="ECO:0000256" key="5">
    <source>
        <dbReference type="ARBA" id="ARBA00022989"/>
    </source>
</evidence>
<proteinExistence type="predicted"/>
<dbReference type="InterPro" id="IPR017978">
    <property type="entry name" value="GPCR_3_C"/>
</dbReference>
<dbReference type="PANTHER" id="PTHR24061:SF599">
    <property type="entry name" value="G-PROTEIN COUPLED RECEPTORS FAMILY 3 PROFILE DOMAIN-CONTAINING PROTEIN"/>
    <property type="match status" value="1"/>
</dbReference>
<accession>A0A9F2RBN6</accession>
<evidence type="ECO:0000256" key="7">
    <source>
        <dbReference type="ARBA" id="ARBA00023136"/>
    </source>
</evidence>
<dbReference type="InterPro" id="IPR000337">
    <property type="entry name" value="GPCR_3"/>
</dbReference>
<dbReference type="InterPro" id="IPR001828">
    <property type="entry name" value="ANF_lig-bd_rcpt"/>
</dbReference>
<dbReference type="RefSeq" id="XP_007443045.1">
    <property type="nucleotide sequence ID" value="XM_007442983.1"/>
</dbReference>
<gene>
    <name evidence="14" type="primary">LOC103055259</name>
</gene>
<dbReference type="InterPro" id="IPR000068">
    <property type="entry name" value="GPCR_3_Ca_sens_rcpt-rel"/>
</dbReference>
<evidence type="ECO:0000313" key="14">
    <source>
        <dbReference type="RefSeq" id="XP_007443045.1"/>
    </source>
</evidence>
<dbReference type="GO" id="GO:0005886">
    <property type="term" value="C:plasma membrane"/>
    <property type="evidence" value="ECO:0007669"/>
    <property type="project" value="UniProtKB-SubCell"/>
</dbReference>
<evidence type="ECO:0000256" key="8">
    <source>
        <dbReference type="ARBA" id="ARBA00023170"/>
    </source>
</evidence>
<evidence type="ECO:0000256" key="4">
    <source>
        <dbReference type="ARBA" id="ARBA00022729"/>
    </source>
</evidence>
<dbReference type="InterPro" id="IPR028082">
    <property type="entry name" value="Peripla_BP_I"/>
</dbReference>
<evidence type="ECO:0000256" key="3">
    <source>
        <dbReference type="ARBA" id="ARBA00022692"/>
    </source>
</evidence>
<feature type="transmembrane region" description="Helical" evidence="11">
    <location>
        <begin position="756"/>
        <end position="778"/>
    </location>
</feature>
<dbReference type="AlphaFoldDB" id="A0A9F2RBN6"/>
<dbReference type="Pfam" id="PF01094">
    <property type="entry name" value="ANF_receptor"/>
    <property type="match status" value="1"/>
</dbReference>
<keyword evidence="13" id="KW-1185">Reference proteome</keyword>
<dbReference type="Gene3D" id="3.40.50.2300">
    <property type="match status" value="2"/>
</dbReference>
<feature type="transmembrane region" description="Helical" evidence="11">
    <location>
        <begin position="539"/>
        <end position="561"/>
    </location>
</feature>
<keyword evidence="6" id="KW-0297">G-protein coupled receptor</keyword>
<protein>
    <submittedName>
        <fullName evidence="14">Vomeronasal type-2 receptor 26-like</fullName>
    </submittedName>
</protein>
<organism evidence="13 14">
    <name type="scientific">Python bivittatus</name>
    <name type="common">Burmese python</name>
    <name type="synonym">Python molurus bivittatus</name>
    <dbReference type="NCBI Taxonomy" id="176946"/>
    <lineage>
        <taxon>Eukaryota</taxon>
        <taxon>Metazoa</taxon>
        <taxon>Chordata</taxon>
        <taxon>Craniata</taxon>
        <taxon>Vertebrata</taxon>
        <taxon>Euteleostomi</taxon>
        <taxon>Lepidosauria</taxon>
        <taxon>Squamata</taxon>
        <taxon>Bifurcata</taxon>
        <taxon>Unidentata</taxon>
        <taxon>Episquamata</taxon>
        <taxon>Toxicofera</taxon>
        <taxon>Serpentes</taxon>
        <taxon>Henophidia</taxon>
        <taxon>Pythonidae</taxon>
        <taxon>Python</taxon>
    </lineage>
</organism>